<dbReference type="InterPro" id="IPR003439">
    <property type="entry name" value="ABC_transporter-like_ATP-bd"/>
</dbReference>
<dbReference type="PROSITE" id="PS00211">
    <property type="entry name" value="ABC_TRANSPORTER_1"/>
    <property type="match status" value="1"/>
</dbReference>
<evidence type="ECO:0000313" key="6">
    <source>
        <dbReference type="Proteomes" id="UP000297475"/>
    </source>
</evidence>
<dbReference type="Gene3D" id="3.40.50.300">
    <property type="entry name" value="P-loop containing nucleotide triphosphate hydrolases"/>
    <property type="match status" value="1"/>
</dbReference>
<dbReference type="InterPro" id="IPR003593">
    <property type="entry name" value="AAA+_ATPase"/>
</dbReference>
<dbReference type="AlphaFoldDB" id="A0A4Z0WFP3"/>
<dbReference type="InterPro" id="IPR027417">
    <property type="entry name" value="P-loop_NTPase"/>
</dbReference>
<name>A0A4Z0WFP3_9GAMM</name>
<dbReference type="PANTHER" id="PTHR42781">
    <property type="entry name" value="SPERMIDINE/PUTRESCINE IMPORT ATP-BINDING PROTEIN POTA"/>
    <property type="match status" value="1"/>
</dbReference>
<dbReference type="InterPro" id="IPR017871">
    <property type="entry name" value="ABC_transporter-like_CS"/>
</dbReference>
<keyword evidence="6" id="KW-1185">Reference proteome</keyword>
<keyword evidence="2" id="KW-0547">Nucleotide-binding</keyword>
<evidence type="ECO:0000313" key="5">
    <source>
        <dbReference type="EMBL" id="TGG95850.1"/>
    </source>
</evidence>
<keyword evidence="3 5" id="KW-0067">ATP-binding</keyword>
<organism evidence="5 6">
    <name type="scientific">Natronospirillum operosum</name>
    <dbReference type="NCBI Taxonomy" id="2759953"/>
    <lineage>
        <taxon>Bacteria</taxon>
        <taxon>Pseudomonadati</taxon>
        <taxon>Pseudomonadota</taxon>
        <taxon>Gammaproteobacteria</taxon>
        <taxon>Oceanospirillales</taxon>
        <taxon>Natronospirillaceae</taxon>
        <taxon>Natronospirillum</taxon>
    </lineage>
</organism>
<dbReference type="SMART" id="SM00382">
    <property type="entry name" value="AAA"/>
    <property type="match status" value="1"/>
</dbReference>
<dbReference type="PANTHER" id="PTHR42781:SF4">
    <property type="entry name" value="SPERMIDINE_PUTRESCINE IMPORT ATP-BINDING PROTEIN POTA"/>
    <property type="match status" value="1"/>
</dbReference>
<comment type="caution">
    <text evidence="5">The sequence shown here is derived from an EMBL/GenBank/DDBJ whole genome shotgun (WGS) entry which is preliminary data.</text>
</comment>
<dbReference type="OrthoDB" id="9802264at2"/>
<dbReference type="InterPro" id="IPR050093">
    <property type="entry name" value="ABC_SmlMolc_Importer"/>
</dbReference>
<reference evidence="5 6" key="1">
    <citation type="submission" date="2019-04" db="EMBL/GenBank/DDBJ databases">
        <title>Natronospirillum operosus gen. nov., sp. nov., a haloalkaliphilic satellite isolated from decaying biomass of laboratory culture of cyanobacterium Geitlerinema sp. and proposal of Natronospirillaceae fam. nov. and Saccharospirillaceae fam. nov.</title>
        <authorList>
            <person name="Kevbrin V."/>
            <person name="Boltyanskaya Y."/>
            <person name="Koziaeva V."/>
            <person name="Grouzdev D.S."/>
            <person name="Park M."/>
            <person name="Cho J."/>
        </authorList>
    </citation>
    <scope>NUCLEOTIDE SEQUENCE [LARGE SCALE GENOMIC DNA]</scope>
    <source>
        <strain evidence="5 6">G-116</strain>
    </source>
</reference>
<evidence type="ECO:0000256" key="3">
    <source>
        <dbReference type="ARBA" id="ARBA00022840"/>
    </source>
</evidence>
<sequence length="212" mass="22856">MALELKQVTVRFDGTQLFEPVSLRVEPGMVTTVMGPSGCGKSTLLAAVVGDLAPVFSLSGDVVLGGQSLLNYPMEQRHIGLLYQDDLLFPHMNVGQNLGFALSAGMPRQERRARIADYLALAGLEGYADRDVASLSGGQRARVSLLRTLMAAPRAVLLDEPFSKLDTALRGQFRDWVFGTLKEGGIPALQVTHDVEDCGDGPVYLLQEGRLA</sequence>
<feature type="domain" description="ABC transporter" evidence="4">
    <location>
        <begin position="3"/>
        <end position="211"/>
    </location>
</feature>
<evidence type="ECO:0000256" key="2">
    <source>
        <dbReference type="ARBA" id="ARBA00022741"/>
    </source>
</evidence>
<dbReference type="GO" id="GO:0016887">
    <property type="term" value="F:ATP hydrolysis activity"/>
    <property type="evidence" value="ECO:0007669"/>
    <property type="project" value="InterPro"/>
</dbReference>
<dbReference type="EMBL" id="SRMF01000001">
    <property type="protein sequence ID" value="TGG95850.1"/>
    <property type="molecule type" value="Genomic_DNA"/>
</dbReference>
<protein>
    <submittedName>
        <fullName evidence="5">ATP-binding cassette domain-containing protein</fullName>
    </submittedName>
</protein>
<evidence type="ECO:0000256" key="1">
    <source>
        <dbReference type="ARBA" id="ARBA00022448"/>
    </source>
</evidence>
<dbReference type="GO" id="GO:0005524">
    <property type="term" value="F:ATP binding"/>
    <property type="evidence" value="ECO:0007669"/>
    <property type="project" value="UniProtKB-KW"/>
</dbReference>
<proteinExistence type="predicted"/>
<evidence type="ECO:0000259" key="4">
    <source>
        <dbReference type="PROSITE" id="PS50893"/>
    </source>
</evidence>
<dbReference type="PROSITE" id="PS50893">
    <property type="entry name" value="ABC_TRANSPORTER_2"/>
    <property type="match status" value="1"/>
</dbReference>
<dbReference type="Proteomes" id="UP000297475">
    <property type="component" value="Unassembled WGS sequence"/>
</dbReference>
<dbReference type="RefSeq" id="WP_135481846.1">
    <property type="nucleotide sequence ID" value="NZ_SRMF01000001.1"/>
</dbReference>
<gene>
    <name evidence="5" type="ORF">E4656_05455</name>
</gene>
<dbReference type="SUPFAM" id="SSF52540">
    <property type="entry name" value="P-loop containing nucleoside triphosphate hydrolases"/>
    <property type="match status" value="1"/>
</dbReference>
<dbReference type="Pfam" id="PF00005">
    <property type="entry name" value="ABC_tran"/>
    <property type="match status" value="1"/>
</dbReference>
<keyword evidence="1" id="KW-0813">Transport</keyword>
<accession>A0A4Z0WFP3</accession>